<dbReference type="Gene3D" id="1.25.40.10">
    <property type="entry name" value="Tetratricopeptide repeat domain"/>
    <property type="match status" value="1"/>
</dbReference>
<protein>
    <submittedName>
        <fullName evidence="3">Uncharacterized protein</fullName>
    </submittedName>
</protein>
<dbReference type="InterPro" id="IPR011990">
    <property type="entry name" value="TPR-like_helical_dom_sf"/>
</dbReference>
<feature type="region of interest" description="Disordered" evidence="2">
    <location>
        <begin position="26"/>
        <end position="62"/>
    </location>
</feature>
<dbReference type="AlphaFoldDB" id="A0A0F7RVH7"/>
<feature type="compositionally biased region" description="Polar residues" evidence="2">
    <location>
        <begin position="854"/>
        <end position="874"/>
    </location>
</feature>
<proteinExistence type="predicted"/>
<keyword evidence="5" id="KW-1185">Reference proteome</keyword>
<reference evidence="3" key="1">
    <citation type="submission" date="2014-06" db="EMBL/GenBank/DDBJ databases">
        <authorList>
            <person name="Berkman J.Paul."/>
        </authorList>
    </citation>
    <scope>NUCLEOTIDE SEQUENCE [LARGE SCALE GENOMIC DNA]</scope>
</reference>
<feature type="compositionally biased region" description="Basic and acidic residues" evidence="2">
    <location>
        <begin position="840"/>
        <end position="853"/>
    </location>
</feature>
<feature type="compositionally biased region" description="Basic and acidic residues" evidence="2">
    <location>
        <begin position="816"/>
        <end position="834"/>
    </location>
</feature>
<reference evidence="5" key="3">
    <citation type="submission" date="2014-06" db="EMBL/GenBank/DDBJ databases">
        <authorList>
            <person name="Berkman P.J."/>
        </authorList>
    </citation>
    <scope>NUCLEOTIDE SEQUENCE [LARGE SCALE GENOMIC DNA]</scope>
</reference>
<dbReference type="OrthoDB" id="276151at2759"/>
<feature type="region of interest" description="Disordered" evidence="2">
    <location>
        <begin position="814"/>
        <end position="874"/>
    </location>
</feature>
<reference evidence="4" key="2">
    <citation type="submission" date="2014-06" db="EMBL/GenBank/DDBJ databases">
        <authorList>
            <person name="Ju J."/>
            <person name="Zhang J."/>
        </authorList>
    </citation>
    <scope>NUCLEOTIDE SEQUENCE</scope>
    <source>
        <strain evidence="4">SscI8</strain>
    </source>
</reference>
<feature type="region of interest" description="Disordered" evidence="2">
    <location>
        <begin position="161"/>
        <end position="185"/>
    </location>
</feature>
<accession>A0A0F7RVH7</accession>
<gene>
    <name evidence="3" type="primary">SSCI54270.1</name>
    <name evidence="4" type="ORF">SPSC_02033</name>
</gene>
<evidence type="ECO:0000256" key="1">
    <source>
        <dbReference type="ARBA" id="ARBA00022737"/>
    </source>
</evidence>
<dbReference type="Proteomes" id="UP000242770">
    <property type="component" value="Unassembled WGS sequence"/>
</dbReference>
<evidence type="ECO:0000313" key="4">
    <source>
        <dbReference type="EMBL" id="CDU23404.1"/>
    </source>
</evidence>
<dbReference type="STRING" id="49012.A0A0F7RVH7"/>
<keyword evidence="1" id="KW-0677">Repeat</keyword>
<dbReference type="InterPro" id="IPR051222">
    <property type="entry name" value="PPR/CCM1_RNA-binding"/>
</dbReference>
<feature type="compositionally biased region" description="Basic and acidic residues" evidence="2">
    <location>
        <begin position="44"/>
        <end position="62"/>
    </location>
</feature>
<evidence type="ECO:0000313" key="5">
    <source>
        <dbReference type="Proteomes" id="UP000242770"/>
    </source>
</evidence>
<evidence type="ECO:0000313" key="3">
    <source>
        <dbReference type="EMBL" id="CDS00921.1"/>
    </source>
</evidence>
<organism evidence="3 5">
    <name type="scientific">Sporisorium scitamineum</name>
    <dbReference type="NCBI Taxonomy" id="49012"/>
    <lineage>
        <taxon>Eukaryota</taxon>
        <taxon>Fungi</taxon>
        <taxon>Dikarya</taxon>
        <taxon>Basidiomycota</taxon>
        <taxon>Ustilaginomycotina</taxon>
        <taxon>Ustilaginomycetes</taxon>
        <taxon>Ustilaginales</taxon>
        <taxon>Ustilaginaceae</taxon>
        <taxon>Sporisorium</taxon>
    </lineage>
</organism>
<dbReference type="PANTHER" id="PTHR47942">
    <property type="entry name" value="TETRATRICOPEPTIDE REPEAT (TPR)-LIKE SUPERFAMILY PROTEIN-RELATED"/>
    <property type="match status" value="1"/>
</dbReference>
<dbReference type="PANTHER" id="PTHR47942:SF63">
    <property type="entry name" value="PENTATRICOPEPTIDE REPEAT-CONTAINING PROTEIN"/>
    <property type="match status" value="1"/>
</dbReference>
<dbReference type="EMBL" id="CCFA01003233">
    <property type="protein sequence ID" value="CDS00921.1"/>
    <property type="molecule type" value="Genomic_DNA"/>
</dbReference>
<name>A0A0F7RVH7_9BASI</name>
<evidence type="ECO:0000256" key="2">
    <source>
        <dbReference type="SAM" id="MobiDB-lite"/>
    </source>
</evidence>
<sequence>MVLRCYSPRHLVPAARALERRISTAAPAAAAHTPLPGSQARASESSDSRRQSNGAKDAKQQRHESWSFFFPDHLSWAQRPSTSPRARHPLVKKLISEIYSTSRDPDANRVWKAYMDLKESYNTDLASSSSTSFSLLTQLEPCNLQHLLRAIDPSVAKTRKLSRAESRRRQSMHQQQSLLATANPPNTILVVEPHSSRHSRKVFDAQHSVREYMRRVQIIFRDMRLHSSIVSTSSSAVETLPSLADYNHVLSRLASGGHIGPMSSIWNEITGALPQADSKGLQPNHYTYRELMVGLSRHATEQIERVQKGEASKLFNYSGKKRQLEKSARSAAAGMAKYGQVLAPSARAAAILAALRTMALLKDMKDHAVTPNQFTLDFAARTLRLAGHIDGLHLLMQQAYGIDLNTPDSADAVQKQQDGVAPTVHTLNTILMALGEQASVPEMIAAFETLAKPLPLNAANASVSASAEGVFSTNWKDIFSSMRSRDTEVSQQGSNADQPSVPEVFAYSSPQRISPNTKTFEVMMRHCCTEVDPLRSPVALKTESSTSNVATLAKESTESALADMQDGGLRAAEMERRTKGAYILFAKSLLSEALDRSDELLRVTARNLGVVFEKFEQPASLTSSQESTVLGELADAIASVRIRPEHLRISVAPGRAMDADFVPILETPSFSITNAMIEPFISLASSRRAIGELRWIRSVLSRALENKSAEARMIDTAWQVYSARYSKTRQLASAQEAGSEPASADLHDLAPLKLNDQKPSEIFAFLNRLRQQHRLASKQAQALEQLLYDRLDERRQELATRRTSRQMQRALRHREARLQSEKQKLEEEEREAARKAQAAEARRLRALQKEQQEAHQASADNASSYIQVASTVSA</sequence>
<dbReference type="EMBL" id="LK056662">
    <property type="protein sequence ID" value="CDU23404.1"/>
    <property type="molecule type" value="Genomic_DNA"/>
</dbReference>